<feature type="region of interest" description="Disordered" evidence="2">
    <location>
        <begin position="475"/>
        <end position="616"/>
    </location>
</feature>
<feature type="compositionally biased region" description="Low complexity" evidence="2">
    <location>
        <begin position="590"/>
        <end position="609"/>
    </location>
</feature>
<feature type="coiled-coil region" evidence="1">
    <location>
        <begin position="88"/>
        <end position="122"/>
    </location>
</feature>
<feature type="compositionally biased region" description="Basic and acidic residues" evidence="2">
    <location>
        <begin position="547"/>
        <end position="558"/>
    </location>
</feature>
<evidence type="ECO:0000313" key="4">
    <source>
        <dbReference type="WBParaSite" id="HCON_00135020-00001"/>
    </source>
</evidence>
<keyword evidence="1" id="KW-0175">Coiled coil</keyword>
<reference evidence="4" key="1">
    <citation type="submission" date="2020-12" db="UniProtKB">
        <authorList>
            <consortium name="WormBaseParasite"/>
        </authorList>
    </citation>
    <scope>IDENTIFICATION</scope>
    <source>
        <strain evidence="4">MHco3</strain>
    </source>
</reference>
<dbReference type="WBParaSite" id="HCON_00135020-00001">
    <property type="protein sequence ID" value="HCON_00135020-00001"/>
    <property type="gene ID" value="HCON_00135020"/>
</dbReference>
<dbReference type="OMA" id="RFPNDIF"/>
<keyword evidence="3" id="KW-1185">Reference proteome</keyword>
<feature type="coiled-coil region" evidence="1">
    <location>
        <begin position="433"/>
        <end position="460"/>
    </location>
</feature>
<dbReference type="OrthoDB" id="5856743at2759"/>
<dbReference type="AlphaFoldDB" id="A0A7I4YUA6"/>
<evidence type="ECO:0000313" key="3">
    <source>
        <dbReference type="Proteomes" id="UP000025227"/>
    </source>
</evidence>
<organism evidence="3 4">
    <name type="scientific">Haemonchus contortus</name>
    <name type="common">Barber pole worm</name>
    <dbReference type="NCBI Taxonomy" id="6289"/>
    <lineage>
        <taxon>Eukaryota</taxon>
        <taxon>Metazoa</taxon>
        <taxon>Ecdysozoa</taxon>
        <taxon>Nematoda</taxon>
        <taxon>Chromadorea</taxon>
        <taxon>Rhabditida</taxon>
        <taxon>Rhabditina</taxon>
        <taxon>Rhabditomorpha</taxon>
        <taxon>Strongyloidea</taxon>
        <taxon>Trichostrongylidae</taxon>
        <taxon>Haemonchus</taxon>
    </lineage>
</organism>
<feature type="compositionally biased region" description="Basic residues" evidence="2">
    <location>
        <begin position="493"/>
        <end position="502"/>
    </location>
</feature>
<proteinExistence type="predicted"/>
<name>A0A7I4YUA6_HAECO</name>
<feature type="coiled-coil region" evidence="1">
    <location>
        <begin position="190"/>
        <end position="373"/>
    </location>
</feature>
<accession>A0A7I4YUA6</accession>
<dbReference type="Proteomes" id="UP000025227">
    <property type="component" value="Unplaced"/>
</dbReference>
<sequence>MSDIAAEIKRELELGESLDREISALWAELNRYEMANTDDYTAEVIDGQVSQQHKINETRSASLTISEKSLKSVLDQTSSIHSTADEFVRVLEAVVRDAEEKVEVFRNRVEKLQRKKESIINESAQRVHAQQVRMEGLYAKMCENEKDLTGAQKLMLLLENMKKEEEALFASTEASLHQTTLDINNKIQAKDDLHQAITQLEYQLEKKREDLEQEKEIVRLQNEKIKKEREEIELLNKEKAELLEKIAKEESVQEELRISNSIAEKELAVMMDQIKSTDEKIAQLQADRIALEEKLASDSLKWQEKLSSVKEEGAKKVAELKKEVASQQEELQLKKCRLEVLRERFGDKVEWTEKDWEQALQEQNEEQERLSSEITSCMVTMEELKKELADDCQEKSCEEAMLALERDLLAFTERITLEKQVTQERKQKVLSDLNSARELLAQEQELYSSKRDEYEKLCAELNSIQSQIDAFTSLRTPSKPVEPVAAGAEGNKKSSRRKRAKRRQVESDSDEGSSTCIPEVEGLKPFSPDTISFKQRRQKSVGSCRSTKSDSRSIRVEGRTPGAAPENEVQMSDQNPSPAAPQQRDDEQHANNNEASGAAGSDSNSSDSSISPPYENFVTKRFPNDIFLKKTPSIDGIDSAVSPNVSAIGASLETDSDQSIWSCASPKKGASAMDTTFETDLDQSIW</sequence>
<protein>
    <submittedName>
        <fullName evidence="4">TMF_TATA_bd domain-containing protein</fullName>
    </submittedName>
</protein>
<evidence type="ECO:0000256" key="2">
    <source>
        <dbReference type="SAM" id="MobiDB-lite"/>
    </source>
</evidence>
<evidence type="ECO:0000256" key="1">
    <source>
        <dbReference type="SAM" id="Coils"/>
    </source>
</evidence>